<dbReference type="RefSeq" id="WP_112707145.1">
    <property type="nucleotide sequence ID" value="NZ_QMEU01000005.1"/>
</dbReference>
<evidence type="ECO:0000313" key="3">
    <source>
        <dbReference type="Proteomes" id="UP000250347"/>
    </source>
</evidence>
<evidence type="ECO:0000313" key="2">
    <source>
        <dbReference type="EMBL" id="RAU99380.1"/>
    </source>
</evidence>
<dbReference type="InterPro" id="IPR032710">
    <property type="entry name" value="NTF2-like_dom_sf"/>
</dbReference>
<dbReference type="SUPFAM" id="SSF54427">
    <property type="entry name" value="NTF2-like"/>
    <property type="match status" value="1"/>
</dbReference>
<dbReference type="Gene3D" id="3.10.450.50">
    <property type="match status" value="1"/>
</dbReference>
<dbReference type="EMBL" id="QMEU01000005">
    <property type="protein sequence ID" value="RAU99380.1"/>
    <property type="molecule type" value="Genomic_DNA"/>
</dbReference>
<protein>
    <submittedName>
        <fullName evidence="2">DUF4440 domain-containing protein</fullName>
    </submittedName>
</protein>
<feature type="domain" description="SnoaL-like" evidence="1">
    <location>
        <begin position="10"/>
        <end position="127"/>
    </location>
</feature>
<dbReference type="Proteomes" id="UP000250347">
    <property type="component" value="Unassembled WGS sequence"/>
</dbReference>
<sequence>MRIDLQTCFELEQAKSRYCRMMDIKDWAGVADLFAEDLVFDLGGGYDAAPIIGRDAALQAVQSSIVDAVTVHQVHSPEFDINGDEARVVWAAQQRVKWNNGAGLTTFGHYHERWVRRDGRWQIAELRLTHLLIDLDSSQES</sequence>
<dbReference type="InterPro" id="IPR037401">
    <property type="entry name" value="SnoaL-like"/>
</dbReference>
<reference evidence="2 3" key="1">
    <citation type="submission" date="2018-06" db="EMBL/GenBank/DDBJ databases">
        <title>NTM in soil in Japan.</title>
        <authorList>
            <person name="Ohya K."/>
        </authorList>
    </citation>
    <scope>NUCLEOTIDE SEQUENCE [LARGE SCALE GENOMIC DNA]</scope>
    <source>
        <strain evidence="2 3">GF76</strain>
    </source>
</reference>
<accession>A0A329KVH0</accession>
<name>A0A329KVH0_9MYCO</name>
<organism evidence="2 3">
    <name type="scientific">Mycobacterium colombiense</name>
    <dbReference type="NCBI Taxonomy" id="339268"/>
    <lineage>
        <taxon>Bacteria</taxon>
        <taxon>Bacillati</taxon>
        <taxon>Actinomycetota</taxon>
        <taxon>Actinomycetes</taxon>
        <taxon>Mycobacteriales</taxon>
        <taxon>Mycobacteriaceae</taxon>
        <taxon>Mycobacterium</taxon>
        <taxon>Mycobacterium avium complex (MAC)</taxon>
    </lineage>
</organism>
<dbReference type="CDD" id="cd00531">
    <property type="entry name" value="NTF2_like"/>
    <property type="match status" value="1"/>
</dbReference>
<dbReference type="Pfam" id="PF13577">
    <property type="entry name" value="SnoaL_4"/>
    <property type="match status" value="1"/>
</dbReference>
<comment type="caution">
    <text evidence="2">The sequence shown here is derived from an EMBL/GenBank/DDBJ whole genome shotgun (WGS) entry which is preliminary data.</text>
</comment>
<gene>
    <name evidence="2" type="ORF">DQP58_03680</name>
</gene>
<evidence type="ECO:0000259" key="1">
    <source>
        <dbReference type="Pfam" id="PF13577"/>
    </source>
</evidence>
<proteinExistence type="predicted"/>
<dbReference type="AlphaFoldDB" id="A0A329KVH0"/>